<dbReference type="Proteomes" id="UP000224634">
    <property type="component" value="Unassembled WGS sequence"/>
</dbReference>
<comment type="caution">
    <text evidence="1">The sequence shown here is derived from an EMBL/GenBank/DDBJ whole genome shotgun (WGS) entry which is preliminary data.</text>
</comment>
<evidence type="ECO:0000313" key="1">
    <source>
        <dbReference type="EMBL" id="PGH03634.1"/>
    </source>
</evidence>
<accession>A0A2B7WW79</accession>
<dbReference type="EMBL" id="PDNA01000208">
    <property type="protein sequence ID" value="PGH03634.1"/>
    <property type="molecule type" value="Genomic_DNA"/>
</dbReference>
<evidence type="ECO:0000313" key="2">
    <source>
        <dbReference type="Proteomes" id="UP000224634"/>
    </source>
</evidence>
<organism evidence="1 2">
    <name type="scientific">Polytolypa hystricis (strain UAMH7299)</name>
    <dbReference type="NCBI Taxonomy" id="1447883"/>
    <lineage>
        <taxon>Eukaryota</taxon>
        <taxon>Fungi</taxon>
        <taxon>Dikarya</taxon>
        <taxon>Ascomycota</taxon>
        <taxon>Pezizomycotina</taxon>
        <taxon>Eurotiomycetes</taxon>
        <taxon>Eurotiomycetidae</taxon>
        <taxon>Onygenales</taxon>
        <taxon>Onygenales incertae sedis</taxon>
        <taxon>Polytolypa</taxon>
    </lineage>
</organism>
<dbReference type="AlphaFoldDB" id="A0A2B7WW79"/>
<gene>
    <name evidence="1" type="ORF">AJ80_08655</name>
</gene>
<keyword evidence="2" id="KW-1185">Reference proteome</keyword>
<name>A0A2B7WW79_POLH7</name>
<reference evidence="1 2" key="1">
    <citation type="submission" date="2017-10" db="EMBL/GenBank/DDBJ databases">
        <title>Comparative genomics in systemic dimorphic fungi from Ajellomycetaceae.</title>
        <authorList>
            <person name="Munoz J.F."/>
            <person name="Mcewen J.G."/>
            <person name="Clay O.K."/>
            <person name="Cuomo C.A."/>
        </authorList>
    </citation>
    <scope>NUCLEOTIDE SEQUENCE [LARGE SCALE GENOMIC DNA]</scope>
    <source>
        <strain evidence="1 2">UAMH7299</strain>
    </source>
</reference>
<proteinExistence type="predicted"/>
<sequence>MRCFPTTLIFVPAPLTGVWVDEWKRVIPSSKAPGMVLLIGHEETYRMCKDGNFVSVQANAKHLIHDPAADIYANSMSTRYVVLTTSQSFDSHVVKYLTTKKSDGAWDYGCSLGFDLIYIYIPPDSRFKHIASLKPNPTSFHISSSVLLLGLGNSPKKKPEPISEDKLGYFTISGIATPYLPLRDLVWILYKIFLNSIANAVVWVSAASAIGGDELLCQGRDDFVDVFFWNTPRPGFWTFFSTHHHLVESSG</sequence>
<protein>
    <submittedName>
        <fullName evidence="1">Uncharacterized protein</fullName>
    </submittedName>
</protein>